<keyword evidence="2" id="KW-0378">Hydrolase</keyword>
<dbReference type="InterPro" id="IPR004888">
    <property type="entry name" value="Glycoside_hydrolase_63"/>
</dbReference>
<dbReference type="Proteomes" id="UP000294739">
    <property type="component" value="Unassembled WGS sequence"/>
</dbReference>
<reference evidence="5 6" key="1">
    <citation type="submission" date="2019-03" db="EMBL/GenBank/DDBJ databases">
        <title>Draft genome sequences of novel Actinobacteria.</title>
        <authorList>
            <person name="Sahin N."/>
            <person name="Ay H."/>
            <person name="Saygin H."/>
        </authorList>
    </citation>
    <scope>NUCLEOTIDE SEQUENCE [LARGE SCALE GENOMIC DNA]</scope>
    <source>
        <strain evidence="5 6">5K138</strain>
    </source>
</reference>
<dbReference type="InterPro" id="IPR008928">
    <property type="entry name" value="6-hairpin_glycosidase_sf"/>
</dbReference>
<dbReference type="GO" id="GO:0009311">
    <property type="term" value="P:oligosaccharide metabolic process"/>
    <property type="evidence" value="ECO:0007669"/>
    <property type="project" value="InterPro"/>
</dbReference>
<keyword evidence="3" id="KW-0326">Glycosidase</keyword>
<dbReference type="Pfam" id="PF22422">
    <property type="entry name" value="MGH1-like_GH"/>
    <property type="match status" value="1"/>
</dbReference>
<evidence type="ECO:0000256" key="3">
    <source>
        <dbReference type="ARBA" id="ARBA00023295"/>
    </source>
</evidence>
<dbReference type="PANTHER" id="PTHR10412:SF11">
    <property type="entry name" value="MANNOSYL-OLIGOSACCHARIDE GLUCOSIDASE"/>
    <property type="match status" value="1"/>
</dbReference>
<dbReference type="GO" id="GO:0006487">
    <property type="term" value="P:protein N-linked glycosylation"/>
    <property type="evidence" value="ECO:0007669"/>
    <property type="project" value="TreeGrafter"/>
</dbReference>
<dbReference type="Gene3D" id="1.50.10.10">
    <property type="match status" value="1"/>
</dbReference>
<dbReference type="InParanoid" id="A0A4V2Z0P9"/>
<evidence type="ECO:0000313" key="5">
    <source>
        <dbReference type="EMBL" id="TDE01988.1"/>
    </source>
</evidence>
<evidence type="ECO:0000259" key="4">
    <source>
        <dbReference type="Pfam" id="PF22422"/>
    </source>
</evidence>
<proteinExistence type="inferred from homology"/>
<evidence type="ECO:0000313" key="6">
    <source>
        <dbReference type="Proteomes" id="UP000294739"/>
    </source>
</evidence>
<evidence type="ECO:0000256" key="2">
    <source>
        <dbReference type="ARBA" id="ARBA00022801"/>
    </source>
</evidence>
<organism evidence="5 6">
    <name type="scientific">Jiangella asiatica</name>
    <dbReference type="NCBI Taxonomy" id="2530372"/>
    <lineage>
        <taxon>Bacteria</taxon>
        <taxon>Bacillati</taxon>
        <taxon>Actinomycetota</taxon>
        <taxon>Actinomycetes</taxon>
        <taxon>Jiangellales</taxon>
        <taxon>Jiangellaceae</taxon>
        <taxon>Jiangella</taxon>
    </lineage>
</organism>
<evidence type="ECO:0000256" key="1">
    <source>
        <dbReference type="ARBA" id="ARBA00010833"/>
    </source>
</evidence>
<dbReference type="SUPFAM" id="SSF48208">
    <property type="entry name" value="Six-hairpin glycosidases"/>
    <property type="match status" value="1"/>
</dbReference>
<comment type="similarity">
    <text evidence="1">Belongs to the glycosyl hydrolase 63 family.</text>
</comment>
<dbReference type="AlphaFoldDB" id="A0A4V2Z0P9"/>
<dbReference type="RefSeq" id="WP_131898674.1">
    <property type="nucleotide sequence ID" value="NZ_SMKZ01000038.1"/>
</dbReference>
<dbReference type="InterPro" id="IPR012341">
    <property type="entry name" value="6hp_glycosidase-like_sf"/>
</dbReference>
<accession>A0A4V2Z0P9</accession>
<dbReference type="OrthoDB" id="9798687at2"/>
<dbReference type="PANTHER" id="PTHR10412">
    <property type="entry name" value="MANNOSYL-OLIGOSACCHARIDE GLUCOSIDASE"/>
    <property type="match status" value="1"/>
</dbReference>
<keyword evidence="6" id="KW-1185">Reference proteome</keyword>
<comment type="caution">
    <text evidence="5">The sequence shown here is derived from an EMBL/GenBank/DDBJ whole genome shotgun (WGS) entry which is preliminary data.</text>
</comment>
<dbReference type="GO" id="GO:0004573">
    <property type="term" value="F:Glc3Man9GlcNAc2 oligosaccharide glucosidase activity"/>
    <property type="evidence" value="ECO:0007669"/>
    <property type="project" value="InterPro"/>
</dbReference>
<sequence>MTGPTETAALATRVRALLEAHWDPARGYCVPNPSTYPHLWLWDSCFHAVIWAHLGDDRAVTELTAVLDGQLAGGLVPHMRYGPEPPDAWLGPLPTSSSLTQPPMFGHAARVLAAHGLTVGPDVLERARRGLDWLWEHRRAPDGLLYIVHPWEAGNDHSPRWDDWGAPGRTAADYDRAARSAWNAARVHDLAFAADGAATWSSSFVVEPAAFNAYVAFNLAELADVLDDDELAGRARELAEASDRLLWDGESALWADLPVVGGGPSARIPISDGVMGALVTGNAGKAHAALDQLTRPDRFGAPAGPANVARRHPSYDPGMYWRGAAWPHLNYLLHLALRRWGRDDEASALAARTREISAASGWAEYWHAETGAPLGAVPQSWTGLALAMDER</sequence>
<dbReference type="EMBL" id="SMKZ01000038">
    <property type="protein sequence ID" value="TDE01988.1"/>
    <property type="molecule type" value="Genomic_DNA"/>
</dbReference>
<feature type="domain" description="Mannosylglycerate hydrolase MGH1-like glycoside hydrolase" evidence="4">
    <location>
        <begin position="36"/>
        <end position="382"/>
    </location>
</feature>
<dbReference type="InterPro" id="IPR054491">
    <property type="entry name" value="MGH1-like_GH"/>
</dbReference>
<gene>
    <name evidence="5" type="ORF">E1269_22340</name>
</gene>
<name>A0A4V2Z0P9_9ACTN</name>
<protein>
    <recommendedName>
        <fullName evidence="4">Mannosylglycerate hydrolase MGH1-like glycoside hydrolase domain-containing protein</fullName>
    </recommendedName>
</protein>